<evidence type="ECO:0000256" key="3">
    <source>
        <dbReference type="SAM" id="Coils"/>
    </source>
</evidence>
<comment type="similarity">
    <text evidence="1">Belongs to the prefoldin subunit beta family.</text>
</comment>
<dbReference type="PhylomeDB" id="A0A0G4F6D9"/>
<protein>
    <recommendedName>
        <fullName evidence="6">Prefoldin subunit 2</fullName>
    </recommendedName>
</protein>
<dbReference type="InterPro" id="IPR002777">
    <property type="entry name" value="PFD_beta-like"/>
</dbReference>
<feature type="compositionally biased region" description="Low complexity" evidence="4">
    <location>
        <begin position="111"/>
        <end position="125"/>
    </location>
</feature>
<dbReference type="VEuPathDB" id="CryptoDB:Cvel_15433"/>
<proteinExistence type="inferred from homology"/>
<gene>
    <name evidence="5" type="ORF">Cvel_15433</name>
</gene>
<dbReference type="PANTHER" id="PTHR13303">
    <property type="entry name" value="PREFOLDIN SUBUNIT 2"/>
    <property type="match status" value="1"/>
</dbReference>
<organism evidence="5">
    <name type="scientific">Chromera velia CCMP2878</name>
    <dbReference type="NCBI Taxonomy" id="1169474"/>
    <lineage>
        <taxon>Eukaryota</taxon>
        <taxon>Sar</taxon>
        <taxon>Alveolata</taxon>
        <taxon>Colpodellida</taxon>
        <taxon>Chromeraceae</taxon>
        <taxon>Chromera</taxon>
    </lineage>
</organism>
<dbReference type="GO" id="GO:0016272">
    <property type="term" value="C:prefoldin complex"/>
    <property type="evidence" value="ECO:0007669"/>
    <property type="project" value="InterPro"/>
</dbReference>
<evidence type="ECO:0000256" key="4">
    <source>
        <dbReference type="SAM" id="MobiDB-lite"/>
    </source>
</evidence>
<dbReference type="EMBL" id="CDMZ01000156">
    <property type="protein sequence ID" value="CEM07978.1"/>
    <property type="molecule type" value="Genomic_DNA"/>
</dbReference>
<feature type="coiled-coil region" evidence="3">
    <location>
        <begin position="74"/>
        <end position="105"/>
    </location>
</feature>
<name>A0A0G4F6D9_9ALVE</name>
<keyword evidence="3" id="KW-0175">Coiled coil</keyword>
<evidence type="ECO:0000313" key="5">
    <source>
        <dbReference type="EMBL" id="CEM07978.1"/>
    </source>
</evidence>
<dbReference type="CDD" id="cd23163">
    <property type="entry name" value="Prefoldin_2"/>
    <property type="match status" value="1"/>
</dbReference>
<accession>A0A0G4F6D9</accession>
<evidence type="ECO:0008006" key="6">
    <source>
        <dbReference type="Google" id="ProtNLM"/>
    </source>
</evidence>
<dbReference type="GO" id="GO:0051082">
    <property type="term" value="F:unfolded protein binding"/>
    <property type="evidence" value="ECO:0007669"/>
    <property type="project" value="InterPro"/>
</dbReference>
<dbReference type="AlphaFoldDB" id="A0A0G4F6D9"/>
<dbReference type="SUPFAM" id="SSF46579">
    <property type="entry name" value="Prefoldin"/>
    <property type="match status" value="1"/>
</dbReference>
<evidence type="ECO:0000256" key="2">
    <source>
        <dbReference type="ARBA" id="ARBA00023186"/>
    </source>
</evidence>
<dbReference type="GO" id="GO:0006457">
    <property type="term" value="P:protein folding"/>
    <property type="evidence" value="ECO:0007669"/>
    <property type="project" value="InterPro"/>
</dbReference>
<dbReference type="InterPro" id="IPR027235">
    <property type="entry name" value="PFD2"/>
</dbReference>
<feature type="region of interest" description="Disordered" evidence="4">
    <location>
        <begin position="108"/>
        <end position="132"/>
    </location>
</feature>
<sequence length="132" mass="14435">MAEKISQEQLHAASQQVEAERTQLMSKINEMADQVADHGRVLDAFKGVEPERRCYRLVGGVLVESTMSDVKPQIESHKGRIEKLIEDLKAQLAEKNKTAQFIATRLRDAPRASQPAGAAAAQGSRLVAGRAT</sequence>
<dbReference type="Gene3D" id="1.10.287.370">
    <property type="match status" value="1"/>
</dbReference>
<evidence type="ECO:0000256" key="1">
    <source>
        <dbReference type="ARBA" id="ARBA00008045"/>
    </source>
</evidence>
<keyword evidence="2" id="KW-0143">Chaperone</keyword>
<dbReference type="InterPro" id="IPR009053">
    <property type="entry name" value="Prefoldin"/>
</dbReference>
<dbReference type="Pfam" id="PF01920">
    <property type="entry name" value="Prefoldin_2"/>
    <property type="match status" value="1"/>
</dbReference>
<reference evidence="5" key="1">
    <citation type="submission" date="2014-11" db="EMBL/GenBank/DDBJ databases">
        <authorList>
            <person name="Otto D Thomas"/>
            <person name="Naeem Raeece"/>
        </authorList>
    </citation>
    <scope>NUCLEOTIDE SEQUENCE</scope>
</reference>